<keyword evidence="2" id="KW-1185">Reference proteome</keyword>
<dbReference type="SUPFAM" id="SSF53335">
    <property type="entry name" value="S-adenosyl-L-methionine-dependent methyltransferases"/>
    <property type="match status" value="1"/>
</dbReference>
<dbReference type="AlphaFoldDB" id="A0A5R9B8V1"/>
<dbReference type="InterPro" id="IPR029063">
    <property type="entry name" value="SAM-dependent_MTases_sf"/>
</dbReference>
<dbReference type="GO" id="GO:0032259">
    <property type="term" value="P:methylation"/>
    <property type="evidence" value="ECO:0007669"/>
    <property type="project" value="UniProtKB-KW"/>
</dbReference>
<keyword evidence="1" id="KW-0489">Methyltransferase</keyword>
<reference evidence="1 2" key="1">
    <citation type="submission" date="2019-05" db="EMBL/GenBank/DDBJ databases">
        <title>Nesterenkonia sp. GY074 isolated from the Southern Atlantic Ocean.</title>
        <authorList>
            <person name="Zhang G."/>
        </authorList>
    </citation>
    <scope>NUCLEOTIDE SEQUENCE [LARGE SCALE GENOMIC DNA]</scope>
    <source>
        <strain evidence="1 2">GY074</strain>
    </source>
</reference>
<evidence type="ECO:0000313" key="1">
    <source>
        <dbReference type="EMBL" id="TLP94741.1"/>
    </source>
</evidence>
<dbReference type="Gene3D" id="3.40.50.150">
    <property type="entry name" value="Vaccinia Virus protein VP39"/>
    <property type="match status" value="1"/>
</dbReference>
<dbReference type="Pfam" id="PF13578">
    <property type="entry name" value="Methyltransf_24"/>
    <property type="match status" value="1"/>
</dbReference>
<name>A0A5R9B8V1_9MICC</name>
<comment type="caution">
    <text evidence="1">The sequence shown here is derived from an EMBL/GenBank/DDBJ whole genome shotgun (WGS) entry which is preliminary data.</text>
</comment>
<dbReference type="EMBL" id="VAVZ01000032">
    <property type="protein sequence ID" value="TLP94741.1"/>
    <property type="molecule type" value="Genomic_DNA"/>
</dbReference>
<proteinExistence type="predicted"/>
<dbReference type="Proteomes" id="UP000310458">
    <property type="component" value="Unassembled WGS sequence"/>
</dbReference>
<sequence>MINEEPVQSLPSTVLLDDEDGQLFSDRRLIINSPGQELPILRALAAHAAPFASVELRLHPLAEATGTSPDEFNLSNVLDNAGYRISERSTNPSGTISYYARRSTRHSALAKSLTELESRIATTETTIVAEQHHNREKLDKLTAGQQRLDTTQEYLARQSRVIRDGVETSIGHLRRQFYNVQTALEISKLSEQPISLQPYNEAWPMAGADLLELMTYILDRRPHTILECGSGMSTVWIGLALKQLGRGRLYSLEHDDHFLAQTQHLIEINGLTDQVSINRAPLDDVSVGDQDFEWYAVDGWQEISDIELLIVDGPPQSTGKLARFPAVPMLLDRLADRATVVLDDADRPDEQEIGRAWSEQYGLDNIRERTAVKQHRSQYFKFQRGGDPIGEELER</sequence>
<dbReference type="GO" id="GO:0008168">
    <property type="term" value="F:methyltransferase activity"/>
    <property type="evidence" value="ECO:0007669"/>
    <property type="project" value="UniProtKB-KW"/>
</dbReference>
<evidence type="ECO:0000313" key="2">
    <source>
        <dbReference type="Proteomes" id="UP000310458"/>
    </source>
</evidence>
<dbReference type="OrthoDB" id="823440at2"/>
<gene>
    <name evidence="1" type="ORF">FEF26_11495</name>
</gene>
<accession>A0A5R9B8V1</accession>
<protein>
    <submittedName>
        <fullName evidence="1">Class I SAM-dependent methyltransferase</fullName>
    </submittedName>
</protein>
<keyword evidence="1" id="KW-0808">Transferase</keyword>
<organism evidence="1 2">
    <name type="scientific">Nesterenkonia salmonea</name>
    <dbReference type="NCBI Taxonomy" id="1804987"/>
    <lineage>
        <taxon>Bacteria</taxon>
        <taxon>Bacillati</taxon>
        <taxon>Actinomycetota</taxon>
        <taxon>Actinomycetes</taxon>
        <taxon>Micrococcales</taxon>
        <taxon>Micrococcaceae</taxon>
        <taxon>Nesterenkonia</taxon>
    </lineage>
</organism>
<dbReference type="RefSeq" id="WP_138253678.1">
    <property type="nucleotide sequence ID" value="NZ_VAVZ01000032.1"/>
</dbReference>